<dbReference type="PANTHER" id="PTHR32301">
    <property type="entry name" value="COUNTIN RECEPTOR CNR3-RELATED"/>
    <property type="match status" value="1"/>
</dbReference>
<accession>A0A916JPZ2</accession>
<dbReference type="GO" id="GO:0016020">
    <property type="term" value="C:membrane"/>
    <property type="evidence" value="ECO:0007669"/>
    <property type="project" value="InterPro"/>
</dbReference>
<dbReference type="Gene3D" id="3.40.50.300">
    <property type="entry name" value="P-loop containing nucleotide triphosphate hydrolases"/>
    <property type="match status" value="1"/>
</dbReference>
<dbReference type="AlphaFoldDB" id="A0A916JPZ2"/>
<evidence type="ECO:0008006" key="3">
    <source>
        <dbReference type="Google" id="ProtNLM"/>
    </source>
</evidence>
<reference evidence="1" key="1">
    <citation type="submission" date="2021-04" db="EMBL/GenBank/DDBJ databases">
        <authorList>
            <person name="Rodrigo-Torres L."/>
            <person name="Arahal R. D."/>
            <person name="Lucena T."/>
        </authorList>
    </citation>
    <scope>NUCLEOTIDE SEQUENCE</scope>
    <source>
        <strain evidence="1">AS29M-1</strain>
    </source>
</reference>
<dbReference type="SUPFAM" id="SSF52540">
    <property type="entry name" value="P-loop containing nucleoside triphosphate hydrolases"/>
    <property type="match status" value="1"/>
</dbReference>
<dbReference type="EMBL" id="OU015584">
    <property type="protein sequence ID" value="CAG5086344.1"/>
    <property type="molecule type" value="Genomic_DNA"/>
</dbReference>
<dbReference type="KEGG" id="ptan:CRYO30217_03089"/>
<dbReference type="Pfam" id="PF03567">
    <property type="entry name" value="Sulfotransfer_2"/>
    <property type="match status" value="1"/>
</dbReference>
<evidence type="ECO:0000313" key="2">
    <source>
        <dbReference type="Proteomes" id="UP000683507"/>
    </source>
</evidence>
<dbReference type="InterPro" id="IPR027417">
    <property type="entry name" value="P-loop_NTPase"/>
</dbReference>
<dbReference type="Proteomes" id="UP000683507">
    <property type="component" value="Chromosome"/>
</dbReference>
<proteinExistence type="predicted"/>
<dbReference type="PANTHER" id="PTHR32301:SF6">
    <property type="entry name" value="GOLVESIN-RELATED"/>
    <property type="match status" value="1"/>
</dbReference>
<dbReference type="RefSeq" id="WP_258543279.1">
    <property type="nucleotide sequence ID" value="NZ_OU015584.1"/>
</dbReference>
<sequence length="343" mass="40779">MKEKLIFIHIPKTGGTSINCEINQTEWQTTPDFYYRHIDYKTKKSNSGDIFMESNHSKYKDFPIFFFMRNPIERLFSEYYFLKPRKEFMSLLPRTPRSFYEYCKFKNTQNSIIKFLLGHRMYSNPILNESVYSQLIERIETLNIKIGIFEDYVRSLVYLEKELNISWNETIQKKRITIDKPSYLELSNEEYDEIKELNSFDFKLYEYAVKILNESNVNLDTANIVLSGSRYDYIEKYTQRFILIETIMTQKGKTFLAQNKSFFAKLNLSLHRKKLRGQEYVRAWNSAFRASLVNAIDDHKTLEKLENISSNCDDPLQESFALAKLINTELNKSTHAPKINRLN</sequence>
<organism evidence="1 2">
    <name type="scientific">Parvicella tangerina</name>
    <dbReference type="NCBI Taxonomy" id="2829795"/>
    <lineage>
        <taxon>Bacteria</taxon>
        <taxon>Pseudomonadati</taxon>
        <taxon>Bacteroidota</taxon>
        <taxon>Flavobacteriia</taxon>
        <taxon>Flavobacteriales</taxon>
        <taxon>Parvicellaceae</taxon>
        <taxon>Parvicella</taxon>
    </lineage>
</organism>
<dbReference type="GO" id="GO:0008146">
    <property type="term" value="F:sulfotransferase activity"/>
    <property type="evidence" value="ECO:0007669"/>
    <property type="project" value="InterPro"/>
</dbReference>
<dbReference type="InterPro" id="IPR053259">
    <property type="entry name" value="Golvesin-related_Golgi"/>
</dbReference>
<protein>
    <recommendedName>
        <fullName evidence="3">Sulfotransferase family protein</fullName>
    </recommendedName>
</protein>
<gene>
    <name evidence="1" type="ORF">CRYO30217_03089</name>
</gene>
<keyword evidence="2" id="KW-1185">Reference proteome</keyword>
<dbReference type="InterPro" id="IPR005331">
    <property type="entry name" value="Sulfotransferase"/>
</dbReference>
<evidence type="ECO:0000313" key="1">
    <source>
        <dbReference type="EMBL" id="CAG5086344.1"/>
    </source>
</evidence>
<name>A0A916JPZ2_9FLAO</name>